<dbReference type="InterPro" id="IPR036388">
    <property type="entry name" value="WH-like_DNA-bd_sf"/>
</dbReference>
<proteinExistence type="predicted"/>
<sequence length="107" mass="11346">MNSSLAAQGFAAMGSEARLEVLRVLVRAGEAGLTVGDVRDRTGIAASTLAHHLKFLAAAEVVAQEKVGRTTICRANFPHLEQLAGFILSECCQDRDLGPDRKVAQNG</sequence>
<comment type="caution">
    <text evidence="5">The sequence shown here is derived from an EMBL/GenBank/DDBJ whole genome shotgun (WGS) entry which is preliminary data.</text>
</comment>
<dbReference type="SUPFAM" id="SSF46785">
    <property type="entry name" value="Winged helix' DNA-binding domain"/>
    <property type="match status" value="1"/>
</dbReference>
<evidence type="ECO:0000313" key="5">
    <source>
        <dbReference type="EMBL" id="KUP91127.1"/>
    </source>
</evidence>
<gene>
    <name evidence="5" type="ORF">TRIHO_40230</name>
</gene>
<dbReference type="CDD" id="cd00090">
    <property type="entry name" value="HTH_ARSR"/>
    <property type="match status" value="1"/>
</dbReference>
<dbReference type="EMBL" id="LPUY01000112">
    <property type="protein sequence ID" value="KUP91127.1"/>
    <property type="molecule type" value="Genomic_DNA"/>
</dbReference>
<dbReference type="Gene3D" id="1.10.10.10">
    <property type="entry name" value="Winged helix-like DNA-binding domain superfamily/Winged helix DNA-binding domain"/>
    <property type="match status" value="1"/>
</dbReference>
<keyword evidence="2" id="KW-0238">DNA-binding</keyword>
<dbReference type="SMART" id="SM00418">
    <property type="entry name" value="HTH_ARSR"/>
    <property type="match status" value="1"/>
</dbReference>
<evidence type="ECO:0000256" key="3">
    <source>
        <dbReference type="ARBA" id="ARBA00023163"/>
    </source>
</evidence>
<accession>A0A132BTJ4</accession>
<dbReference type="NCBIfam" id="NF033788">
    <property type="entry name" value="HTH_metalloreg"/>
    <property type="match status" value="1"/>
</dbReference>
<dbReference type="InterPro" id="IPR036390">
    <property type="entry name" value="WH_DNA-bd_sf"/>
</dbReference>
<dbReference type="GO" id="GO:0003677">
    <property type="term" value="F:DNA binding"/>
    <property type="evidence" value="ECO:0007669"/>
    <property type="project" value="UniProtKB-KW"/>
</dbReference>
<feature type="domain" description="HTH arsR-type" evidence="4">
    <location>
        <begin position="1"/>
        <end position="95"/>
    </location>
</feature>
<evidence type="ECO:0000256" key="1">
    <source>
        <dbReference type="ARBA" id="ARBA00023015"/>
    </source>
</evidence>
<dbReference type="AlphaFoldDB" id="A0A132BTJ4"/>
<reference evidence="5 6" key="1">
    <citation type="submission" date="2015-12" db="EMBL/GenBank/DDBJ databases">
        <title>Genome sequence of the marine Rhodobacteraceae strain O3.65, Candidatus Tritonibacter horizontis.</title>
        <authorList>
            <person name="Poehlein A."/>
            <person name="Giebel H.A."/>
            <person name="Voget S."/>
            <person name="Brinkhoff T."/>
        </authorList>
    </citation>
    <scope>NUCLEOTIDE SEQUENCE [LARGE SCALE GENOMIC DNA]</scope>
    <source>
        <strain evidence="5 6">O3.65</strain>
    </source>
</reference>
<organism evidence="5 6">
    <name type="scientific">Tritonibacter horizontis</name>
    <dbReference type="NCBI Taxonomy" id="1768241"/>
    <lineage>
        <taxon>Bacteria</taxon>
        <taxon>Pseudomonadati</taxon>
        <taxon>Pseudomonadota</taxon>
        <taxon>Alphaproteobacteria</taxon>
        <taxon>Rhodobacterales</taxon>
        <taxon>Paracoccaceae</taxon>
        <taxon>Tritonibacter</taxon>
    </lineage>
</organism>
<protein>
    <submittedName>
        <fullName evidence="5">Helix-turn-helix domain protein</fullName>
    </submittedName>
</protein>
<keyword evidence="6" id="KW-1185">Reference proteome</keyword>
<dbReference type="Pfam" id="PF12840">
    <property type="entry name" value="HTH_20"/>
    <property type="match status" value="1"/>
</dbReference>
<dbReference type="PROSITE" id="PS50987">
    <property type="entry name" value="HTH_ARSR_2"/>
    <property type="match status" value="1"/>
</dbReference>
<dbReference type="PANTHER" id="PTHR43132:SF2">
    <property type="entry name" value="ARSENICAL RESISTANCE OPERON REPRESSOR ARSR-RELATED"/>
    <property type="match status" value="1"/>
</dbReference>
<dbReference type="GO" id="GO:0003700">
    <property type="term" value="F:DNA-binding transcription factor activity"/>
    <property type="evidence" value="ECO:0007669"/>
    <property type="project" value="InterPro"/>
</dbReference>
<dbReference type="InterPro" id="IPR051011">
    <property type="entry name" value="Metal_resp_trans_reg"/>
</dbReference>
<dbReference type="Proteomes" id="UP000068382">
    <property type="component" value="Unassembled WGS sequence"/>
</dbReference>
<dbReference type="PATRIC" id="fig|1768241.3.peg.4201"/>
<dbReference type="InterPro" id="IPR011991">
    <property type="entry name" value="ArsR-like_HTH"/>
</dbReference>
<evidence type="ECO:0000256" key="2">
    <source>
        <dbReference type="ARBA" id="ARBA00023125"/>
    </source>
</evidence>
<dbReference type="PANTHER" id="PTHR43132">
    <property type="entry name" value="ARSENICAL RESISTANCE OPERON REPRESSOR ARSR-RELATED"/>
    <property type="match status" value="1"/>
</dbReference>
<keyword evidence="1" id="KW-0805">Transcription regulation</keyword>
<dbReference type="InterPro" id="IPR001845">
    <property type="entry name" value="HTH_ArsR_DNA-bd_dom"/>
</dbReference>
<name>A0A132BTJ4_9RHOB</name>
<dbReference type="OrthoDB" id="9804742at2"/>
<evidence type="ECO:0000313" key="6">
    <source>
        <dbReference type="Proteomes" id="UP000068382"/>
    </source>
</evidence>
<keyword evidence="3" id="KW-0804">Transcription</keyword>
<dbReference type="RefSeq" id="WP_068248063.1">
    <property type="nucleotide sequence ID" value="NZ_LPUY01000112.1"/>
</dbReference>
<evidence type="ECO:0000259" key="4">
    <source>
        <dbReference type="PROSITE" id="PS50987"/>
    </source>
</evidence>